<feature type="region of interest" description="Disordered" evidence="1">
    <location>
        <begin position="37"/>
        <end position="69"/>
    </location>
</feature>
<evidence type="ECO:0000256" key="1">
    <source>
        <dbReference type="SAM" id="MobiDB-lite"/>
    </source>
</evidence>
<sequence>MSENFLKSENQVAQMNLISSEKVCGQKLAYGQLKVHVSESEGQEKPDWLGGQQPGERGSDEGVDSHEKS</sequence>
<keyword evidence="3" id="KW-1185">Reference proteome</keyword>
<reference evidence="2 3" key="1">
    <citation type="submission" date="2015-01" db="EMBL/GenBank/DDBJ databases">
        <title>Evolution of Trichinella species and genotypes.</title>
        <authorList>
            <person name="Korhonen P.K."/>
            <person name="Edoardo P."/>
            <person name="Giuseppe L.R."/>
            <person name="Gasser R.B."/>
        </authorList>
    </citation>
    <scope>NUCLEOTIDE SEQUENCE [LARGE SCALE GENOMIC DNA]</scope>
    <source>
        <strain evidence="2">ISS37</strain>
    </source>
</reference>
<name>A0A0V0RS07_9BILA</name>
<accession>A0A0V0RS07</accession>
<evidence type="ECO:0000313" key="3">
    <source>
        <dbReference type="Proteomes" id="UP000054630"/>
    </source>
</evidence>
<feature type="compositionally biased region" description="Basic and acidic residues" evidence="1">
    <location>
        <begin position="37"/>
        <end position="47"/>
    </location>
</feature>
<dbReference type="Proteomes" id="UP000054630">
    <property type="component" value="Unassembled WGS sequence"/>
</dbReference>
<proteinExistence type="predicted"/>
<dbReference type="EMBL" id="JYDL01000090">
    <property type="protein sequence ID" value="KRX17268.1"/>
    <property type="molecule type" value="Genomic_DNA"/>
</dbReference>
<organism evidence="2 3">
    <name type="scientific">Trichinella nelsoni</name>
    <dbReference type="NCBI Taxonomy" id="6336"/>
    <lineage>
        <taxon>Eukaryota</taxon>
        <taxon>Metazoa</taxon>
        <taxon>Ecdysozoa</taxon>
        <taxon>Nematoda</taxon>
        <taxon>Enoplea</taxon>
        <taxon>Dorylaimia</taxon>
        <taxon>Trichinellida</taxon>
        <taxon>Trichinellidae</taxon>
        <taxon>Trichinella</taxon>
    </lineage>
</organism>
<feature type="compositionally biased region" description="Basic and acidic residues" evidence="1">
    <location>
        <begin position="57"/>
        <end position="69"/>
    </location>
</feature>
<gene>
    <name evidence="2" type="ORF">T07_13024</name>
</gene>
<comment type="caution">
    <text evidence="2">The sequence shown here is derived from an EMBL/GenBank/DDBJ whole genome shotgun (WGS) entry which is preliminary data.</text>
</comment>
<protein>
    <submittedName>
        <fullName evidence="2">Uncharacterized protein</fullName>
    </submittedName>
</protein>
<dbReference type="AlphaFoldDB" id="A0A0V0RS07"/>
<evidence type="ECO:0000313" key="2">
    <source>
        <dbReference type="EMBL" id="KRX17268.1"/>
    </source>
</evidence>